<dbReference type="Pfam" id="PF12726">
    <property type="entry name" value="SEN1_N"/>
    <property type="match status" value="1"/>
</dbReference>
<dbReference type="InterPro" id="IPR024481">
    <property type="entry name" value="Helicase_Sen1_N"/>
</dbReference>
<evidence type="ECO:0000259" key="10">
    <source>
        <dbReference type="SMART" id="SM00343"/>
    </source>
</evidence>
<feature type="region of interest" description="Disordered" evidence="9">
    <location>
        <begin position="1877"/>
        <end position="1935"/>
    </location>
</feature>
<feature type="domain" description="CCHC-type" evidence="10">
    <location>
        <begin position="1975"/>
        <end position="1991"/>
    </location>
</feature>
<keyword evidence="5" id="KW-0347">Helicase</keyword>
<dbReference type="GO" id="GO:0016604">
    <property type="term" value="C:nuclear body"/>
    <property type="evidence" value="ECO:0007669"/>
    <property type="project" value="TreeGrafter"/>
</dbReference>
<feature type="compositionally biased region" description="Basic residues" evidence="9">
    <location>
        <begin position="885"/>
        <end position="897"/>
    </location>
</feature>
<dbReference type="Pfam" id="PF13087">
    <property type="entry name" value="AAA_12"/>
    <property type="match status" value="1"/>
</dbReference>
<dbReference type="SMART" id="SM00343">
    <property type="entry name" value="ZnF_C2HC"/>
    <property type="match status" value="3"/>
</dbReference>
<evidence type="ECO:0000313" key="11">
    <source>
        <dbReference type="EMBL" id="KAK0507190.1"/>
    </source>
</evidence>
<keyword evidence="7" id="KW-0539">Nucleus</keyword>
<dbReference type="SUPFAM" id="SSF52540">
    <property type="entry name" value="P-loop containing nucleoside triphosphate hydrolases"/>
    <property type="match status" value="1"/>
</dbReference>
<dbReference type="PANTHER" id="PTHR10887:SF495">
    <property type="entry name" value="HELICASE SENATAXIN ISOFORM X1-RELATED"/>
    <property type="match status" value="1"/>
</dbReference>
<evidence type="ECO:0000256" key="1">
    <source>
        <dbReference type="ARBA" id="ARBA00004123"/>
    </source>
</evidence>
<feature type="region of interest" description="Disordered" evidence="9">
    <location>
        <begin position="2017"/>
        <end position="2222"/>
    </location>
</feature>
<dbReference type="Pfam" id="PF23576">
    <property type="entry name" value="SEN1_barrel"/>
    <property type="match status" value="1"/>
</dbReference>
<feature type="region of interest" description="Disordered" evidence="9">
    <location>
        <begin position="872"/>
        <end position="930"/>
    </location>
</feature>
<feature type="compositionally biased region" description="Basic and acidic residues" evidence="9">
    <location>
        <begin position="988"/>
        <end position="1008"/>
    </location>
</feature>
<dbReference type="EMBL" id="JAFEKC020000024">
    <property type="protein sequence ID" value="KAK0507190.1"/>
    <property type="molecule type" value="Genomic_DNA"/>
</dbReference>
<dbReference type="GO" id="GO:0001147">
    <property type="term" value="F:transcription termination site sequence-specific DNA binding"/>
    <property type="evidence" value="ECO:0007669"/>
    <property type="project" value="TreeGrafter"/>
</dbReference>
<evidence type="ECO:0000256" key="7">
    <source>
        <dbReference type="ARBA" id="ARBA00023242"/>
    </source>
</evidence>
<reference evidence="11" key="1">
    <citation type="submission" date="2023-03" db="EMBL/GenBank/DDBJ databases">
        <title>Complete genome of Cladonia borealis.</title>
        <authorList>
            <person name="Park H."/>
        </authorList>
    </citation>
    <scope>NUCLEOTIDE SEQUENCE</scope>
    <source>
        <strain evidence="11">ANT050790</strain>
    </source>
</reference>
<dbReference type="InterPro" id="IPR045055">
    <property type="entry name" value="DNA2/NAM7-like"/>
</dbReference>
<dbReference type="InterPro" id="IPR041679">
    <property type="entry name" value="DNA2/NAM7-like_C"/>
</dbReference>
<dbReference type="CDD" id="cd18042">
    <property type="entry name" value="DEXXQc_SETX"/>
    <property type="match status" value="1"/>
</dbReference>
<feature type="compositionally biased region" description="Basic and acidic residues" evidence="9">
    <location>
        <begin position="2017"/>
        <end position="2050"/>
    </location>
</feature>
<accession>A0AA39QQC4</accession>
<comment type="subcellular location">
    <subcellularLocation>
        <location evidence="1">Nucleus</location>
    </subcellularLocation>
</comment>
<organism evidence="11 12">
    <name type="scientific">Cladonia borealis</name>
    <dbReference type="NCBI Taxonomy" id="184061"/>
    <lineage>
        <taxon>Eukaryota</taxon>
        <taxon>Fungi</taxon>
        <taxon>Dikarya</taxon>
        <taxon>Ascomycota</taxon>
        <taxon>Pezizomycotina</taxon>
        <taxon>Lecanoromycetes</taxon>
        <taxon>OSLEUM clade</taxon>
        <taxon>Lecanoromycetidae</taxon>
        <taxon>Lecanorales</taxon>
        <taxon>Lecanorineae</taxon>
        <taxon>Cladoniaceae</taxon>
        <taxon>Cladonia</taxon>
    </lineage>
</organism>
<dbReference type="GO" id="GO:0004386">
    <property type="term" value="F:helicase activity"/>
    <property type="evidence" value="ECO:0007669"/>
    <property type="project" value="UniProtKB-KW"/>
</dbReference>
<dbReference type="InterPro" id="IPR027417">
    <property type="entry name" value="P-loop_NTPase"/>
</dbReference>
<gene>
    <name evidence="11" type="ORF">JMJ35_010228</name>
</gene>
<protein>
    <recommendedName>
        <fullName evidence="10">CCHC-type domain-containing protein</fullName>
    </recommendedName>
</protein>
<keyword evidence="6" id="KW-0067">ATP-binding</keyword>
<comment type="similarity">
    <text evidence="2">Belongs to the DNA2/NAM7 helicase family.</text>
</comment>
<evidence type="ECO:0000256" key="2">
    <source>
        <dbReference type="ARBA" id="ARBA00007913"/>
    </source>
</evidence>
<dbReference type="FunFam" id="3.40.50.300:FF:000326">
    <property type="entry name" value="P-loop containing nucleoside triphosphate hydrolase"/>
    <property type="match status" value="1"/>
</dbReference>
<dbReference type="PANTHER" id="PTHR10887">
    <property type="entry name" value="DNA2/NAM7 HELICASE FAMILY"/>
    <property type="match status" value="1"/>
</dbReference>
<name>A0AA39QQC4_9LECA</name>
<evidence type="ECO:0000256" key="9">
    <source>
        <dbReference type="SAM" id="MobiDB-lite"/>
    </source>
</evidence>
<dbReference type="InterPro" id="IPR056474">
    <property type="entry name" value="SEN1_barrel"/>
</dbReference>
<dbReference type="GO" id="GO:0008270">
    <property type="term" value="F:zinc ion binding"/>
    <property type="evidence" value="ECO:0007669"/>
    <property type="project" value="InterPro"/>
</dbReference>
<dbReference type="Proteomes" id="UP001166286">
    <property type="component" value="Unassembled WGS sequence"/>
</dbReference>
<feature type="compositionally biased region" description="Polar residues" evidence="9">
    <location>
        <begin position="2100"/>
        <end position="2120"/>
    </location>
</feature>
<keyword evidence="12" id="KW-1185">Reference proteome</keyword>
<keyword evidence="4" id="KW-0378">Hydrolase</keyword>
<feature type="compositionally biased region" description="Basic residues" evidence="9">
    <location>
        <begin position="1099"/>
        <end position="1108"/>
    </location>
</feature>
<dbReference type="Gene3D" id="3.40.50.300">
    <property type="entry name" value="P-loop containing nucleotide triphosphate hydrolases"/>
    <property type="match status" value="2"/>
</dbReference>
<feature type="compositionally biased region" description="Low complexity" evidence="9">
    <location>
        <begin position="1884"/>
        <end position="1895"/>
    </location>
</feature>
<sequence length="2222" mass="246781">MAEYLEKLRELRSLPPELHLFCDAYDSPTTSTEGLVRVKSEYPLGKNVELRRGHVSKCMELFGYDGDDVVNLQEELGALIDAQLIKCDLCVIEYYKSRQRLIENLRNEYEEEEVAGMVEILNTRDIKRITRGLDEATQKLKATKDPGHHGAVQDMSAKMALFEALCCEAFLVDASLLDKHFREPFQLAQTKKRLKTLHCVPAAAIFLFDKDHDRLTWATFIWSKYATIASEEDFNFALREPLLRTMQAMQIMQTGLEVVPNWDLSPRFWHGIGLIINKLDSNLITHSLRALDIDIFRLALDYLHYDTQGFRPLIQVIQKFLELAPVIFWDAMGAISPTALIEKIFNNPQYVRIMEEAREDENYDSSALKDMLSWIGPFMASLNTDRQAGVCRALGFQLLSKPQAKRFPPFARLECKRIGLATLAWTLANCNKDDIIFTHTGRIVAAETLKVVSDYIKEIISIPSLPESDKARVSCGDACLKIIKAALALECKSLRTDQEALKQNKDLSNGFTSYSPAIWDAVVQHLDRANVVVARAALVGINDLTGLEKFMINLDDASSKERSGFNVKYDRLTHLICKILERINDFNPTDLDRLFRYPDTATALIASLVSPDVNVYEAGVNLIKSLSGESARREAIGYLVNTFLETTLNATSWAIRRITRNRTYAACPRMLKTSADILDILCDSQSGLLRTRTLSGIAEIKAVENFWEHQWEGLRVIYETTEEWGRAKVADSEVLKEFCRDTMQLSERFFDQYSVFANAIEGAAPIKQEEGVPKSQGTNVGKDLLEHPAKIMDAMLKWLRLRDLFLVDISVTLTKKVLNRLTEQGMTVAEGPRKILEQVLTTGMRTHLRPQEKAELARALEDNLGHPIAIAEAEQEQSDTPSDRSRKRSQPIQKRMKATTIDLNTWRSKAKPSFPATISDDEFGDSDTPGVELVNIGRSVELMKQKPSSSVETLPKGKPIQNRDQKPSSLPMRDQKSTRPGKVGIQSDADRVLFREKREKEREDKKRRDAETLALVKKKASIGIAGQTLGEGSGIGSIGVKGKDHAPKISSMMVSSGTDTDDDDDLDHELFGGAPKPAKLPSAASDPSLSRIMPTKARGPIKKARQARSAKDMRARLAPDLTTLHKTILSWDFLHNGDFPPGSRRNDYSLVSSTFRTPTDYQNVFEPLLILEAWQGFLKSKEEGNFKTFEINVANRMTVDAFLEVSTTMPMAEGKALGISEADIVLMSKGQSPANDVQQPHCLARVYKVSRKKTTMEITYKANVGNSLVASMVPNAVLYAVKVLSITPLEREYGALMGLKYFDLCDEVTKARPSPLLEYSEKQLAPLVANYNINIAQAKAVRSAVDNDAFTLIQGPPGSGKTKTIVAIVGALLTGSFGPKGVPINRLHLSTEGAQRTGTGAAAKKLLVCAPSNAAVDELVMRFKEGIKTVDGSYQKLSVIRIGRSEAINTNVLDVTLEELVNAKLNLATGKKNSAGDDVHKIMMAHKAASEELIALRTTVDELRAKGQQASPEQDREFEVLKRRKQQLSNQIDTARDSGDIAARDAEMNRRRVQQEVLDGAHVICATLSGSGHEMFQSLNIEFETVIIDEAAQSIELSALIPLKYGCSKCILVGDPKQLPPTVLSREAARFQYEQSLFVRMQANHPDDVHLLDTQYRMHPEISVFPSNAFYDARLLDGPGMADLRSRPWHQSSILAPYRFFDVQGTHQSAPRGHSLINIGEIEVALKLFDRLITDCKGYDFNGNVGIITPYKSQLHELRSRFAQRYGESVFNTVEFNTTDAFQGRESEIIIFSCVRASYSKGIGFLSDIRRMNVGITRAKCSLWVLGNSQSLMQGEFWCRLIQDAKTRNRYTSGDLHGLLSKPLLALGSQIGSQLASLNKVPSRRSTPSASTPSSNDPDIDMPDAPALGGSTRQSSDLKEPSTNTRTCNNDQPANFQRAGGVNGLNDKRTCHLCGSFDHVTHNCDRADASRVGGGCYRCGDIRHDKLACTVERCLACGAFGHVEKTCTSNNRLQNKDRDRLSKAEASHKHSLRHASEIRRRKQLGEHDPKVPIVRSTTNSPIPDHKITPASGIAAHTSEKRKRGQSPPTGPSKSHKSYRPNPQDSRQAPQENRPLNQRANGSLGPHPNGPSAQNMPASNLMNSNSCFSTPNNLAASSHARNSTNNLNSFPASRLPPAAENLPPGPGNMPSNPSISRATSKYTVPPPRKRKEVDPFIRPKKRP</sequence>
<proteinExistence type="inferred from homology"/>
<feature type="compositionally biased region" description="Polar residues" evidence="9">
    <location>
        <begin position="1911"/>
        <end position="1935"/>
    </location>
</feature>
<feature type="domain" description="CCHC-type" evidence="10">
    <location>
        <begin position="1950"/>
        <end position="1966"/>
    </location>
</feature>
<dbReference type="InterPro" id="IPR047187">
    <property type="entry name" value="SF1_C_Upf1"/>
</dbReference>
<evidence type="ECO:0000313" key="12">
    <source>
        <dbReference type="Proteomes" id="UP001166286"/>
    </source>
</evidence>
<dbReference type="GO" id="GO:0005694">
    <property type="term" value="C:chromosome"/>
    <property type="evidence" value="ECO:0007669"/>
    <property type="project" value="UniProtKB-ARBA"/>
</dbReference>
<evidence type="ECO:0000256" key="6">
    <source>
        <dbReference type="ARBA" id="ARBA00022840"/>
    </source>
</evidence>
<dbReference type="InterPro" id="IPR041677">
    <property type="entry name" value="DNA2/NAM7_AAA_11"/>
</dbReference>
<feature type="region of interest" description="Disordered" evidence="9">
    <location>
        <begin position="944"/>
        <end position="1008"/>
    </location>
</feature>
<evidence type="ECO:0000256" key="8">
    <source>
        <dbReference type="SAM" id="Coils"/>
    </source>
</evidence>
<comment type="caution">
    <text evidence="11">The sequence shown here is derived from an EMBL/GenBank/DDBJ whole genome shotgun (WGS) entry which is preliminary data.</text>
</comment>
<feature type="coiled-coil region" evidence="8">
    <location>
        <begin position="1486"/>
        <end position="1538"/>
    </location>
</feature>
<feature type="compositionally biased region" description="Low complexity" evidence="9">
    <location>
        <begin position="1074"/>
        <end position="1090"/>
    </location>
</feature>
<evidence type="ECO:0000256" key="3">
    <source>
        <dbReference type="ARBA" id="ARBA00022741"/>
    </source>
</evidence>
<evidence type="ECO:0000256" key="4">
    <source>
        <dbReference type="ARBA" id="ARBA00022801"/>
    </source>
</evidence>
<dbReference type="FunFam" id="3.40.50.300:FF:001152">
    <property type="entry name" value="tRNA-splicing endonuclease, putative"/>
    <property type="match status" value="1"/>
</dbReference>
<evidence type="ECO:0000256" key="5">
    <source>
        <dbReference type="ARBA" id="ARBA00022806"/>
    </source>
</evidence>
<keyword evidence="3" id="KW-0547">Nucleotide-binding</keyword>
<dbReference type="GO" id="GO:0016787">
    <property type="term" value="F:hydrolase activity"/>
    <property type="evidence" value="ECO:0007669"/>
    <property type="project" value="UniProtKB-KW"/>
</dbReference>
<dbReference type="Pfam" id="PF13086">
    <property type="entry name" value="AAA_11"/>
    <property type="match status" value="1"/>
</dbReference>
<dbReference type="GO" id="GO:0005524">
    <property type="term" value="F:ATP binding"/>
    <property type="evidence" value="ECO:0007669"/>
    <property type="project" value="UniProtKB-KW"/>
</dbReference>
<dbReference type="GO" id="GO:0006369">
    <property type="term" value="P:termination of RNA polymerase II transcription"/>
    <property type="evidence" value="ECO:0007669"/>
    <property type="project" value="TreeGrafter"/>
</dbReference>
<feature type="compositionally biased region" description="Polar residues" evidence="9">
    <location>
        <begin position="2130"/>
        <end position="2170"/>
    </location>
</feature>
<dbReference type="CDD" id="cd18808">
    <property type="entry name" value="SF1_C_Upf1"/>
    <property type="match status" value="1"/>
</dbReference>
<dbReference type="InterPro" id="IPR001878">
    <property type="entry name" value="Znf_CCHC"/>
</dbReference>
<feature type="domain" description="CCHC-type" evidence="10">
    <location>
        <begin position="1993"/>
        <end position="2009"/>
    </location>
</feature>
<keyword evidence="8" id="KW-0175">Coiled coil</keyword>
<feature type="region of interest" description="Disordered" evidence="9">
    <location>
        <begin position="1072"/>
        <end position="1110"/>
    </location>
</feature>